<protein>
    <submittedName>
        <fullName evidence="11">Ammonium transporter</fullName>
    </submittedName>
</protein>
<feature type="transmembrane region" description="Helical" evidence="9">
    <location>
        <begin position="179"/>
        <end position="200"/>
    </location>
</feature>
<dbReference type="Gene3D" id="1.10.3430.10">
    <property type="entry name" value="Ammonium transporter AmtB like domains"/>
    <property type="match status" value="1"/>
</dbReference>
<dbReference type="EMBL" id="GBEZ01025594">
    <property type="protein sequence ID" value="JAC61513.1"/>
    <property type="molecule type" value="Transcribed_RNA"/>
</dbReference>
<dbReference type="AlphaFoldDB" id="A0A061QP74"/>
<organism evidence="11">
    <name type="scientific">Tetraselmis sp. GSL018</name>
    <dbReference type="NCBI Taxonomy" id="582737"/>
    <lineage>
        <taxon>Eukaryota</taxon>
        <taxon>Viridiplantae</taxon>
        <taxon>Chlorophyta</taxon>
        <taxon>core chlorophytes</taxon>
        <taxon>Chlorodendrophyceae</taxon>
        <taxon>Chlorodendrales</taxon>
        <taxon>Chlorodendraceae</taxon>
        <taxon>Tetraselmis</taxon>
    </lineage>
</organism>
<feature type="transmembrane region" description="Helical" evidence="9">
    <location>
        <begin position="127"/>
        <end position="148"/>
    </location>
</feature>
<comment type="similarity">
    <text evidence="2">Belongs to the ammonia transporter channel (TC 1.A.11.2) family.</text>
</comment>
<keyword evidence="6 9" id="KW-0472">Membrane</keyword>
<dbReference type="Pfam" id="PF00909">
    <property type="entry name" value="Ammonium_transp"/>
    <property type="match status" value="1"/>
</dbReference>
<feature type="region of interest" description="Disordered" evidence="8">
    <location>
        <begin position="318"/>
        <end position="339"/>
    </location>
</feature>
<dbReference type="GO" id="GO:0097272">
    <property type="term" value="P:ammonium homeostasis"/>
    <property type="evidence" value="ECO:0007669"/>
    <property type="project" value="TreeGrafter"/>
</dbReference>
<dbReference type="InterPro" id="IPR024041">
    <property type="entry name" value="NH4_transpt_AmtB-like_dom"/>
</dbReference>
<feature type="transmembrane region" description="Helical" evidence="9">
    <location>
        <begin position="212"/>
        <end position="230"/>
    </location>
</feature>
<evidence type="ECO:0000259" key="10">
    <source>
        <dbReference type="Pfam" id="PF00909"/>
    </source>
</evidence>
<dbReference type="SUPFAM" id="SSF111352">
    <property type="entry name" value="Ammonium transporter"/>
    <property type="match status" value="1"/>
</dbReference>
<dbReference type="PANTHER" id="PTHR11730:SF6">
    <property type="entry name" value="AMMONIUM TRANSPORTER"/>
    <property type="match status" value="1"/>
</dbReference>
<feature type="transmembrane region" description="Helical" evidence="9">
    <location>
        <begin position="88"/>
        <end position="107"/>
    </location>
</feature>
<keyword evidence="4 9" id="KW-0812">Transmembrane</keyword>
<keyword evidence="5 9" id="KW-1133">Transmembrane helix</keyword>
<evidence type="ECO:0000256" key="4">
    <source>
        <dbReference type="ARBA" id="ARBA00022692"/>
    </source>
</evidence>
<keyword evidence="3" id="KW-0813">Transport</keyword>
<evidence type="ECO:0000256" key="5">
    <source>
        <dbReference type="ARBA" id="ARBA00022989"/>
    </source>
</evidence>
<feature type="domain" description="Ammonium transporter AmtB-like" evidence="10">
    <location>
        <begin position="19"/>
        <end position="313"/>
    </location>
</feature>
<dbReference type="InterPro" id="IPR029020">
    <property type="entry name" value="Ammonium/urea_transptr"/>
</dbReference>
<comment type="subcellular location">
    <subcellularLocation>
        <location evidence="1">Membrane</location>
        <topology evidence="1">Multi-pass membrane protein</topology>
    </subcellularLocation>
</comment>
<name>A0A061QP74_9CHLO</name>
<dbReference type="GO" id="GO:0008519">
    <property type="term" value="F:ammonium channel activity"/>
    <property type="evidence" value="ECO:0007669"/>
    <property type="project" value="InterPro"/>
</dbReference>
<dbReference type="GO" id="GO:0005886">
    <property type="term" value="C:plasma membrane"/>
    <property type="evidence" value="ECO:0007669"/>
    <property type="project" value="TreeGrafter"/>
</dbReference>
<keyword evidence="7" id="KW-0924">Ammonia transport</keyword>
<evidence type="ECO:0000256" key="1">
    <source>
        <dbReference type="ARBA" id="ARBA00004141"/>
    </source>
</evidence>
<evidence type="ECO:0000313" key="11">
    <source>
        <dbReference type="EMBL" id="JAC61513.1"/>
    </source>
</evidence>
<evidence type="ECO:0000256" key="9">
    <source>
        <dbReference type="SAM" id="Phobius"/>
    </source>
</evidence>
<evidence type="ECO:0000256" key="3">
    <source>
        <dbReference type="ARBA" id="ARBA00022448"/>
    </source>
</evidence>
<accession>A0A061QP74</accession>
<feature type="transmembrane region" description="Helical" evidence="9">
    <location>
        <begin position="265"/>
        <end position="286"/>
    </location>
</feature>
<proteinExistence type="inferred from homology"/>
<gene>
    <name evidence="11" type="ORF">TSPGSL018_26013</name>
</gene>
<feature type="transmembrane region" description="Helical" evidence="9">
    <location>
        <begin position="47"/>
        <end position="68"/>
    </location>
</feature>
<evidence type="ECO:0000256" key="2">
    <source>
        <dbReference type="ARBA" id="ARBA00005887"/>
    </source>
</evidence>
<sequence length="366" mass="39268">MNVVPVHSPDHFSTARRKLWLEAVNLQAAYWTWAEHGWLYKEHFYDFGGSGAVHMLGGAASLVAAVVIGPRIGRFSRDSEGNVVDNHIPGHSSALSVLGAFILWFGWYGFNPVSTMEYTRMQAATRVAVATTLSACSGGTTALILSVWYDRHPSVTPIINGILSGLVGITASSSVVEPYAAVAIGAVSALICGFASKALIRFRIDDPLDASPVHFFCGLWGVIAVGLFASKEHAAEEMPFSSELSAKTHAGLFFGGDGSQLKAQMIGALAISSWSFGTCCILFLGLRSLKILRVPVEDEIKGLDITHHGGHAYNMEPMHGGPTKQEDTSTCPDDGTPLRSGQLSDYIETSYIERRNFHGGAVPEVV</sequence>
<evidence type="ECO:0000256" key="6">
    <source>
        <dbReference type="ARBA" id="ARBA00023136"/>
    </source>
</evidence>
<feature type="transmembrane region" description="Helical" evidence="9">
    <location>
        <begin position="155"/>
        <end position="173"/>
    </location>
</feature>
<evidence type="ECO:0000256" key="7">
    <source>
        <dbReference type="ARBA" id="ARBA00023177"/>
    </source>
</evidence>
<reference evidence="11" key="1">
    <citation type="submission" date="2014-05" db="EMBL/GenBank/DDBJ databases">
        <title>The transcriptome of the halophilic microalga Tetraselmis sp. GSL018 isolated from the Great Salt Lake, Utah.</title>
        <authorList>
            <person name="Jinkerson R.E."/>
            <person name="D'Adamo S."/>
            <person name="Posewitz M.C."/>
        </authorList>
    </citation>
    <scope>NUCLEOTIDE SEQUENCE</scope>
    <source>
        <strain evidence="11">GSL018</strain>
    </source>
</reference>
<evidence type="ECO:0000256" key="8">
    <source>
        <dbReference type="SAM" id="MobiDB-lite"/>
    </source>
</evidence>
<dbReference type="PANTHER" id="PTHR11730">
    <property type="entry name" value="AMMONIUM TRANSPORTER"/>
    <property type="match status" value="1"/>
</dbReference>